<dbReference type="RefSeq" id="XP_020303772.1">
    <property type="nucleotide sequence ID" value="XM_020445807.1"/>
</dbReference>
<name>A0A1S0U8G8_LOALO</name>
<organism evidence="2">
    <name type="scientific">Loa loa</name>
    <name type="common">Eye worm</name>
    <name type="synonym">Filaria loa</name>
    <dbReference type="NCBI Taxonomy" id="7209"/>
    <lineage>
        <taxon>Eukaryota</taxon>
        <taxon>Metazoa</taxon>
        <taxon>Ecdysozoa</taxon>
        <taxon>Nematoda</taxon>
        <taxon>Chromadorea</taxon>
        <taxon>Rhabditida</taxon>
        <taxon>Spirurina</taxon>
        <taxon>Spiruromorpha</taxon>
        <taxon>Filarioidea</taxon>
        <taxon>Onchocercidae</taxon>
        <taxon>Loa</taxon>
    </lineage>
</organism>
<dbReference type="EMBL" id="JH712076">
    <property type="protein sequence ID" value="EFO26811.2"/>
    <property type="molecule type" value="Genomic_DNA"/>
</dbReference>
<evidence type="ECO:0000313" key="2">
    <source>
        <dbReference type="EMBL" id="EFO26811.2"/>
    </source>
</evidence>
<dbReference type="CTD" id="9939051"/>
<feature type="region of interest" description="Disordered" evidence="1">
    <location>
        <begin position="367"/>
        <end position="411"/>
    </location>
</feature>
<dbReference type="GeneID" id="9939051"/>
<dbReference type="InParanoid" id="A0A1S0U8G8"/>
<gene>
    <name evidence="2" type="ORF">LOAG_01665</name>
</gene>
<feature type="compositionally biased region" description="Basic and acidic residues" evidence="1">
    <location>
        <begin position="384"/>
        <end position="395"/>
    </location>
</feature>
<proteinExistence type="predicted"/>
<accession>A0A1S0U8G8</accession>
<protein>
    <submittedName>
        <fullName evidence="2">Uncharacterized protein</fullName>
    </submittedName>
</protein>
<dbReference type="OrthoDB" id="10263978at2759"/>
<dbReference type="AlphaFoldDB" id="A0A1S0U8G8"/>
<dbReference type="KEGG" id="loa:LOAG_01665"/>
<evidence type="ECO:0000256" key="1">
    <source>
        <dbReference type="SAM" id="MobiDB-lite"/>
    </source>
</evidence>
<reference evidence="2" key="1">
    <citation type="submission" date="2012-04" db="EMBL/GenBank/DDBJ databases">
        <title>The Genome Sequence of Loa loa.</title>
        <authorList>
            <consortium name="The Broad Institute Genome Sequencing Platform"/>
            <consortium name="Broad Institute Genome Sequencing Center for Infectious Disease"/>
            <person name="Nutman T.B."/>
            <person name="Fink D.L."/>
            <person name="Russ C."/>
            <person name="Young S."/>
            <person name="Zeng Q."/>
            <person name="Gargeya S."/>
            <person name="Alvarado L."/>
            <person name="Berlin A."/>
            <person name="Chapman S.B."/>
            <person name="Chen Z."/>
            <person name="Freedman E."/>
            <person name="Gellesch M."/>
            <person name="Goldberg J."/>
            <person name="Griggs A."/>
            <person name="Gujja S."/>
            <person name="Heilman E.R."/>
            <person name="Heiman D."/>
            <person name="Howarth C."/>
            <person name="Mehta T."/>
            <person name="Neiman D."/>
            <person name="Pearson M."/>
            <person name="Roberts A."/>
            <person name="Saif S."/>
            <person name="Shea T."/>
            <person name="Shenoy N."/>
            <person name="Sisk P."/>
            <person name="Stolte C."/>
            <person name="Sykes S."/>
            <person name="White J."/>
            <person name="Yandava C."/>
            <person name="Haas B."/>
            <person name="Henn M.R."/>
            <person name="Nusbaum C."/>
            <person name="Birren B."/>
        </authorList>
    </citation>
    <scope>NUCLEOTIDE SEQUENCE [LARGE SCALE GENOMIC DNA]</scope>
</reference>
<sequence length="411" mass="47563">MNERNFDAKKLCVFAWYLIERGQQPDVALDDQKVGLIGSRIYISLCCLSGAQAFNIFNDCLFQRTLDQLRLIRRLLSNGHLLTTNDRVEIIRNTKSKNKKPFVANNSRIKHADFVQFTMEDRTELRYMLCDVLDSLFIFLNRGLLSSAQQCLTSLTIFLQQLMQLDFSEKTSFLECKLLSDFQRLRGFSDRSFALMHRFLDNQHALCGVLYGRIVMPRLLLWTLENTVFPTNAHPPKLMSTYKEAMLSFIKIRIGKDSAEEIFTILLMLQNVCFRCPDRSDYRAKVASSVVEVLAYLPPKYIRDFAAFLLLTGANSKVAVRGFAVEVALPFMKQYGEFPARNPEEMVPGHILDVSYKQENRTYGCEQMDEKDASSDEEILMEVDEPRNDDNDNRQQIRKKAKKESDKVRIF</sequence>